<comment type="function">
    <text evidence="6">Catalyzes the reduction of dTDP-6-deoxy-L-lyxo-4-hexulose to yield dTDP-L-rhamnose.</text>
</comment>
<evidence type="ECO:0000259" key="7">
    <source>
        <dbReference type="Pfam" id="PF04321"/>
    </source>
</evidence>
<accession>A0A2A5CIQ7</accession>
<comment type="catalytic activity">
    <reaction evidence="5 6">
        <text>dTDP-beta-L-rhamnose + NADP(+) = dTDP-4-dehydro-beta-L-rhamnose + NADPH + H(+)</text>
        <dbReference type="Rhea" id="RHEA:21796"/>
        <dbReference type="ChEBI" id="CHEBI:15378"/>
        <dbReference type="ChEBI" id="CHEBI:57510"/>
        <dbReference type="ChEBI" id="CHEBI:57783"/>
        <dbReference type="ChEBI" id="CHEBI:58349"/>
        <dbReference type="ChEBI" id="CHEBI:62830"/>
        <dbReference type="EC" id="1.1.1.133"/>
    </reaction>
</comment>
<evidence type="ECO:0000256" key="3">
    <source>
        <dbReference type="ARBA" id="ARBA00012929"/>
    </source>
</evidence>
<evidence type="ECO:0000313" key="8">
    <source>
        <dbReference type="EMBL" id="PCJ43643.1"/>
    </source>
</evidence>
<dbReference type="GO" id="GO:0019305">
    <property type="term" value="P:dTDP-rhamnose biosynthetic process"/>
    <property type="evidence" value="ECO:0007669"/>
    <property type="project" value="UniProtKB-UniPathway"/>
</dbReference>
<dbReference type="InterPro" id="IPR036291">
    <property type="entry name" value="NAD(P)-bd_dom_sf"/>
</dbReference>
<dbReference type="AlphaFoldDB" id="A0A2A5CIQ7"/>
<dbReference type="Gene3D" id="3.90.25.10">
    <property type="entry name" value="UDP-galactose 4-epimerase, domain 1"/>
    <property type="match status" value="1"/>
</dbReference>
<dbReference type="UniPathway" id="UPA00124"/>
<dbReference type="Gene3D" id="3.40.50.720">
    <property type="entry name" value="NAD(P)-binding Rossmann-like Domain"/>
    <property type="match status" value="1"/>
</dbReference>
<organism evidence="8 9">
    <name type="scientific">SAR86 cluster bacterium</name>
    <dbReference type="NCBI Taxonomy" id="2030880"/>
    <lineage>
        <taxon>Bacteria</taxon>
        <taxon>Pseudomonadati</taxon>
        <taxon>Pseudomonadota</taxon>
        <taxon>Gammaproteobacteria</taxon>
        <taxon>SAR86 cluster</taxon>
    </lineage>
</organism>
<evidence type="ECO:0000256" key="4">
    <source>
        <dbReference type="ARBA" id="ARBA00017099"/>
    </source>
</evidence>
<dbReference type="EC" id="1.1.1.133" evidence="3 6"/>
<gene>
    <name evidence="8" type="primary">rfbD</name>
    <name evidence="8" type="ORF">COA71_01860</name>
</gene>
<dbReference type="EMBL" id="NVWI01000001">
    <property type="protein sequence ID" value="PCJ43643.1"/>
    <property type="molecule type" value="Genomic_DNA"/>
</dbReference>
<feature type="domain" description="RmlD-like substrate binding" evidence="7">
    <location>
        <begin position="4"/>
        <end position="283"/>
    </location>
</feature>
<dbReference type="CDD" id="cd05254">
    <property type="entry name" value="dTDP_HR_like_SDR_e"/>
    <property type="match status" value="1"/>
</dbReference>
<dbReference type="GO" id="GO:0008831">
    <property type="term" value="F:dTDP-4-dehydrorhamnose reductase activity"/>
    <property type="evidence" value="ECO:0007669"/>
    <property type="project" value="UniProtKB-EC"/>
</dbReference>
<dbReference type="PANTHER" id="PTHR10491">
    <property type="entry name" value="DTDP-4-DEHYDRORHAMNOSE REDUCTASE"/>
    <property type="match status" value="1"/>
</dbReference>
<evidence type="ECO:0000256" key="1">
    <source>
        <dbReference type="ARBA" id="ARBA00004781"/>
    </source>
</evidence>
<evidence type="ECO:0000256" key="5">
    <source>
        <dbReference type="ARBA" id="ARBA00048200"/>
    </source>
</evidence>
<evidence type="ECO:0000256" key="2">
    <source>
        <dbReference type="ARBA" id="ARBA00010944"/>
    </source>
</evidence>
<dbReference type="UniPathway" id="UPA00281"/>
<evidence type="ECO:0000256" key="6">
    <source>
        <dbReference type="RuleBase" id="RU364082"/>
    </source>
</evidence>
<reference evidence="9" key="1">
    <citation type="submission" date="2017-08" db="EMBL/GenBank/DDBJ databases">
        <title>A dynamic microbial community with high functional redundancy inhabits the cold, oxic subseafloor aquifer.</title>
        <authorList>
            <person name="Tully B.J."/>
            <person name="Wheat C.G."/>
            <person name="Glazer B.T."/>
            <person name="Huber J.A."/>
        </authorList>
    </citation>
    <scope>NUCLEOTIDE SEQUENCE [LARGE SCALE GENOMIC DNA]</scope>
</reference>
<dbReference type="SUPFAM" id="SSF51735">
    <property type="entry name" value="NAD(P)-binding Rossmann-fold domains"/>
    <property type="match status" value="1"/>
</dbReference>
<evidence type="ECO:0000313" key="9">
    <source>
        <dbReference type="Proteomes" id="UP000228987"/>
    </source>
</evidence>
<dbReference type="GO" id="GO:0009243">
    <property type="term" value="P:O antigen biosynthetic process"/>
    <property type="evidence" value="ECO:0007669"/>
    <property type="project" value="UniProtKB-UniPathway"/>
</dbReference>
<comment type="caution">
    <text evidence="8">The sequence shown here is derived from an EMBL/GenBank/DDBJ whole genome shotgun (WGS) entry which is preliminary data.</text>
</comment>
<proteinExistence type="inferred from homology"/>
<comment type="pathway">
    <text evidence="1 6">Carbohydrate biosynthesis; dTDP-L-rhamnose biosynthesis.</text>
</comment>
<dbReference type="Proteomes" id="UP000228987">
    <property type="component" value="Unassembled WGS sequence"/>
</dbReference>
<keyword evidence="6" id="KW-0521">NADP</keyword>
<dbReference type="InterPro" id="IPR029903">
    <property type="entry name" value="RmlD-like-bd"/>
</dbReference>
<dbReference type="GO" id="GO:0005829">
    <property type="term" value="C:cytosol"/>
    <property type="evidence" value="ECO:0007669"/>
    <property type="project" value="TreeGrafter"/>
</dbReference>
<dbReference type="Pfam" id="PF04321">
    <property type="entry name" value="RmlD_sub_bind"/>
    <property type="match status" value="1"/>
</dbReference>
<dbReference type="InterPro" id="IPR005913">
    <property type="entry name" value="dTDP_dehydrorham_reduct"/>
</dbReference>
<comment type="similarity">
    <text evidence="2 6">Belongs to the dTDP-4-dehydrorhamnose reductase family.</text>
</comment>
<dbReference type="NCBIfam" id="TIGR01214">
    <property type="entry name" value="rmlD"/>
    <property type="match status" value="1"/>
</dbReference>
<comment type="cofactor">
    <cofactor evidence="6">
        <name>Mg(2+)</name>
        <dbReference type="ChEBI" id="CHEBI:18420"/>
    </cofactor>
    <text evidence="6">Binds 1 Mg(2+) ion per monomer.</text>
</comment>
<dbReference type="PANTHER" id="PTHR10491:SF4">
    <property type="entry name" value="METHIONINE ADENOSYLTRANSFERASE 2 SUBUNIT BETA"/>
    <property type="match status" value="1"/>
</dbReference>
<keyword evidence="6" id="KW-0560">Oxidoreductase</keyword>
<sequence>MQERIVLLGGFGQLGSLIQETVPAKVKLFTFNSKDFDICNLAQHQSVYKDLAPTTIINAAAYTQVDNAESEQERAFKVNAQGPAMLAEACPKDCRIIHFSTDFVFGGLQQTAYKPEDVTAPASIYGASKLAGEETLMVLRPESTIIRTAWLYSAEGHNFVNTMLKLMAERDELSIVNDQFGTPTSARTLAEVVWRFVANRELKGIYHWTDQGEASWYDFAVEIQRQALELGLLSKKISLRAISTQEYPTPAQRPEFSVLDKTATYEAINFEGQKWQDELKKVLMLKL</sequence>
<name>A0A2A5CIQ7_9GAMM</name>
<protein>
    <recommendedName>
        <fullName evidence="4 6">dTDP-4-dehydrorhamnose reductase</fullName>
        <ecNumber evidence="3 6">1.1.1.133</ecNumber>
    </recommendedName>
</protein>